<reference evidence="2" key="1">
    <citation type="journal article" date="2015" name="J. Proteomics">
        <title>Unique diversity of the venom peptides from the scorpion Androctonus bicolor revealed by transcriptomic and proteomic analysis.</title>
        <authorList>
            <person name="Zhang L."/>
            <person name="Shi W."/>
            <person name="Zeng X.C."/>
            <person name="Ge F."/>
            <person name="Yang M."/>
            <person name="Nie Y."/>
            <person name="Bao A."/>
            <person name="Wu S."/>
            <person name="E G."/>
        </authorList>
    </citation>
    <scope>NUCLEOTIDE SEQUENCE</scope>
</reference>
<accession>A0A0K0LBU3</accession>
<dbReference type="EMBL" id="KJ787322">
    <property type="protein sequence ID" value="AIX87625.1"/>
    <property type="molecule type" value="mRNA"/>
</dbReference>
<proteinExistence type="evidence at transcript level"/>
<feature type="chain" id="PRO_5007413342" evidence="1">
    <location>
        <begin position="22"/>
        <end position="77"/>
    </location>
</feature>
<sequence>MKAFIVIAMLIVFVMLEEVRSDGRDLCGVNKEGHKDDDACDVACRKLGFVCGHCHVVQLPLSCHCHTDSKECDEHHR</sequence>
<dbReference type="EMBL" id="KJ787321">
    <property type="protein sequence ID" value="AIX87624.1"/>
    <property type="molecule type" value="mRNA"/>
</dbReference>
<feature type="signal peptide" evidence="1">
    <location>
        <begin position="1"/>
        <end position="21"/>
    </location>
</feature>
<name>A0A0K0LBU3_9SCOR</name>
<dbReference type="AlphaFoldDB" id="A0A0K0LBU3"/>
<protein>
    <submittedName>
        <fullName evidence="2">Defensin-4</fullName>
    </submittedName>
</protein>
<organism evidence="2">
    <name type="scientific">Androctonus bicolor</name>
    <dbReference type="NCBI Taxonomy" id="748906"/>
    <lineage>
        <taxon>Eukaryota</taxon>
        <taxon>Metazoa</taxon>
        <taxon>Ecdysozoa</taxon>
        <taxon>Arthropoda</taxon>
        <taxon>Chelicerata</taxon>
        <taxon>Arachnida</taxon>
        <taxon>Scorpiones</taxon>
        <taxon>Buthida</taxon>
        <taxon>Buthoidea</taxon>
        <taxon>Buthidae</taxon>
        <taxon>Androctonus</taxon>
    </lineage>
</organism>
<evidence type="ECO:0000313" key="2">
    <source>
        <dbReference type="EMBL" id="AIX87625.1"/>
    </source>
</evidence>
<keyword evidence="1" id="KW-0732">Signal</keyword>
<evidence type="ECO:0000256" key="1">
    <source>
        <dbReference type="SAM" id="SignalP"/>
    </source>
</evidence>